<reference evidence="2" key="1">
    <citation type="journal article" date="2014" name="Front. Microbiol.">
        <title>High frequency of phylogenetically diverse reductive dehalogenase-homologous genes in deep subseafloor sedimentary metagenomes.</title>
        <authorList>
            <person name="Kawai M."/>
            <person name="Futagami T."/>
            <person name="Toyoda A."/>
            <person name="Takaki Y."/>
            <person name="Nishi S."/>
            <person name="Hori S."/>
            <person name="Arai W."/>
            <person name="Tsubouchi T."/>
            <person name="Morono Y."/>
            <person name="Uchiyama I."/>
            <person name="Ito T."/>
            <person name="Fujiyama A."/>
            <person name="Inagaki F."/>
            <person name="Takami H."/>
        </authorList>
    </citation>
    <scope>NUCLEOTIDE SEQUENCE</scope>
    <source>
        <strain evidence="2">Expedition CK06-06</strain>
    </source>
</reference>
<dbReference type="GO" id="GO:0050660">
    <property type="term" value="F:flavin adenine dinucleotide binding"/>
    <property type="evidence" value="ECO:0007669"/>
    <property type="project" value="TreeGrafter"/>
</dbReference>
<evidence type="ECO:0000313" key="2">
    <source>
        <dbReference type="EMBL" id="GAF88307.1"/>
    </source>
</evidence>
<evidence type="ECO:0000259" key="1">
    <source>
        <dbReference type="Pfam" id="PF07992"/>
    </source>
</evidence>
<dbReference type="InterPro" id="IPR023753">
    <property type="entry name" value="FAD/NAD-binding_dom"/>
</dbReference>
<sequence>MDKKYDLAIIGGGPGGYVAAIRAAQLKKRVILVEKDRIGGTCMNYGCIPAKYLLHQTKIYRELKENRNIEGPLEKI</sequence>
<feature type="non-terminal residue" evidence="2">
    <location>
        <position position="76"/>
    </location>
</feature>
<dbReference type="GO" id="GO:0006103">
    <property type="term" value="P:2-oxoglutarate metabolic process"/>
    <property type="evidence" value="ECO:0007669"/>
    <property type="project" value="TreeGrafter"/>
</dbReference>
<dbReference type="PANTHER" id="PTHR22912">
    <property type="entry name" value="DISULFIDE OXIDOREDUCTASE"/>
    <property type="match status" value="1"/>
</dbReference>
<dbReference type="Gene3D" id="3.50.50.60">
    <property type="entry name" value="FAD/NAD(P)-binding domain"/>
    <property type="match status" value="1"/>
</dbReference>
<dbReference type="AlphaFoldDB" id="X0TJH4"/>
<name>X0TJH4_9ZZZZ</name>
<protein>
    <recommendedName>
        <fullName evidence="1">FAD/NAD(P)-binding domain-containing protein</fullName>
    </recommendedName>
</protein>
<gene>
    <name evidence="2" type="ORF">S01H1_25265</name>
</gene>
<dbReference type="SUPFAM" id="SSF51905">
    <property type="entry name" value="FAD/NAD(P)-binding domain"/>
    <property type="match status" value="1"/>
</dbReference>
<dbReference type="Pfam" id="PF07992">
    <property type="entry name" value="Pyr_redox_2"/>
    <property type="match status" value="1"/>
</dbReference>
<feature type="domain" description="FAD/NAD(P)-binding" evidence="1">
    <location>
        <begin position="5"/>
        <end position="65"/>
    </location>
</feature>
<dbReference type="PANTHER" id="PTHR22912:SF151">
    <property type="entry name" value="DIHYDROLIPOYL DEHYDROGENASE, MITOCHONDRIAL"/>
    <property type="match status" value="1"/>
</dbReference>
<comment type="caution">
    <text evidence="2">The sequence shown here is derived from an EMBL/GenBank/DDBJ whole genome shotgun (WGS) entry which is preliminary data.</text>
</comment>
<dbReference type="EMBL" id="BARS01015239">
    <property type="protein sequence ID" value="GAF88307.1"/>
    <property type="molecule type" value="Genomic_DNA"/>
</dbReference>
<organism evidence="2">
    <name type="scientific">marine sediment metagenome</name>
    <dbReference type="NCBI Taxonomy" id="412755"/>
    <lineage>
        <taxon>unclassified sequences</taxon>
        <taxon>metagenomes</taxon>
        <taxon>ecological metagenomes</taxon>
    </lineage>
</organism>
<proteinExistence type="predicted"/>
<dbReference type="GO" id="GO:0004148">
    <property type="term" value="F:dihydrolipoyl dehydrogenase (NADH) activity"/>
    <property type="evidence" value="ECO:0007669"/>
    <property type="project" value="TreeGrafter"/>
</dbReference>
<dbReference type="PRINTS" id="PR00411">
    <property type="entry name" value="PNDRDTASEI"/>
</dbReference>
<dbReference type="InterPro" id="IPR050151">
    <property type="entry name" value="Class-I_Pyr_Nuc-Dis_Oxidored"/>
</dbReference>
<accession>X0TJH4</accession>
<dbReference type="InterPro" id="IPR036188">
    <property type="entry name" value="FAD/NAD-bd_sf"/>
</dbReference>